<name>A0ABV7GWB8_9RHOB</name>
<feature type="signal peptide" evidence="1">
    <location>
        <begin position="1"/>
        <end position="24"/>
    </location>
</feature>
<feature type="chain" id="PRO_5045887796" evidence="1">
    <location>
        <begin position="25"/>
        <end position="293"/>
    </location>
</feature>
<gene>
    <name evidence="2" type="ORF">ACFOGP_24745</name>
</gene>
<evidence type="ECO:0000256" key="1">
    <source>
        <dbReference type="SAM" id="SignalP"/>
    </source>
</evidence>
<evidence type="ECO:0000313" key="3">
    <source>
        <dbReference type="Proteomes" id="UP001595632"/>
    </source>
</evidence>
<protein>
    <submittedName>
        <fullName evidence="2">Uncharacterized protein</fullName>
    </submittedName>
</protein>
<keyword evidence="1" id="KW-0732">Signal</keyword>
<dbReference type="Proteomes" id="UP001595632">
    <property type="component" value="Unassembled WGS sequence"/>
</dbReference>
<dbReference type="RefSeq" id="WP_275635181.1">
    <property type="nucleotide sequence ID" value="NZ_JARGYD010000022.1"/>
</dbReference>
<organism evidence="2 3">
    <name type="scientific">Psychromarinibacter halotolerans</name>
    <dbReference type="NCBI Taxonomy" id="1775175"/>
    <lineage>
        <taxon>Bacteria</taxon>
        <taxon>Pseudomonadati</taxon>
        <taxon>Pseudomonadota</taxon>
        <taxon>Alphaproteobacteria</taxon>
        <taxon>Rhodobacterales</taxon>
        <taxon>Paracoccaceae</taxon>
        <taxon>Psychromarinibacter</taxon>
    </lineage>
</organism>
<reference evidence="3" key="1">
    <citation type="journal article" date="2019" name="Int. J. Syst. Evol. Microbiol.">
        <title>The Global Catalogue of Microorganisms (GCM) 10K type strain sequencing project: providing services to taxonomists for standard genome sequencing and annotation.</title>
        <authorList>
            <consortium name="The Broad Institute Genomics Platform"/>
            <consortium name="The Broad Institute Genome Sequencing Center for Infectious Disease"/>
            <person name="Wu L."/>
            <person name="Ma J."/>
        </authorList>
    </citation>
    <scope>NUCLEOTIDE SEQUENCE [LARGE SCALE GENOMIC DNA]</scope>
    <source>
        <strain evidence="3">KCTC 52366</strain>
    </source>
</reference>
<proteinExistence type="predicted"/>
<sequence>MTRLGFLGSLAIALSLAVTAPAEAGSGHGLCLQKLTKLMPHRKNSSQGGSTVVNSVMNLSGVERDAVLEREILGGNMPAFMRDLVPVTMTGVVNGRQMEITICVTPDYLAVGDDDDYVRVPLGMASAARIADQMGFILPTPAMVDTIYEQAEVRLAPNPMEPGAAMTTTSYFERHNTTVEGQAGPLGLHPAALVAGIKKDLVISERLRKQPGRVAIYGWHRSNGSPIQPLSLVHGEEYADYSHGIRLVSRIAFLNGRPVALDKVMQDDDIAGIVTGTEGPMRNVRNLMATLYR</sequence>
<comment type="caution">
    <text evidence="2">The sequence shown here is derived from an EMBL/GenBank/DDBJ whole genome shotgun (WGS) entry which is preliminary data.</text>
</comment>
<evidence type="ECO:0000313" key="2">
    <source>
        <dbReference type="EMBL" id="MFC3145953.1"/>
    </source>
</evidence>
<dbReference type="EMBL" id="JBHRTB010000010">
    <property type="protein sequence ID" value="MFC3145953.1"/>
    <property type="molecule type" value="Genomic_DNA"/>
</dbReference>
<keyword evidence="3" id="KW-1185">Reference proteome</keyword>
<accession>A0ABV7GWB8</accession>